<dbReference type="InterPro" id="IPR018392">
    <property type="entry name" value="LysM"/>
</dbReference>
<accession>M4ZHC5</accession>
<feature type="region of interest" description="Disordered" evidence="1">
    <location>
        <begin position="1"/>
        <end position="24"/>
    </location>
</feature>
<dbReference type="Proteomes" id="UP000011841">
    <property type="component" value="Chromosome"/>
</dbReference>
<dbReference type="Pfam" id="PF01476">
    <property type="entry name" value="LysM"/>
    <property type="match status" value="1"/>
</dbReference>
<protein>
    <recommendedName>
        <fullName evidence="2">LysM domain-containing protein</fullName>
    </recommendedName>
</protein>
<dbReference type="PATRIC" id="fig|1245469.3.peg.7374"/>
<evidence type="ECO:0000313" key="3">
    <source>
        <dbReference type="EMBL" id="BAM93179.1"/>
    </source>
</evidence>
<evidence type="ECO:0000313" key="4">
    <source>
        <dbReference type="Proteomes" id="UP000011841"/>
    </source>
</evidence>
<reference evidence="3 4" key="1">
    <citation type="journal article" date="2013" name="Appl. Environ. Microbiol.">
        <title>Genome analysis suggests that the soil oligotrophic bacterium Agromonas oligotrophica (Bradyrhizobium oligotrophicum) is a nitrogen-fixing symbiont of Aeschynomene indica.</title>
        <authorList>
            <person name="Okubo T."/>
            <person name="Fukushima S."/>
            <person name="Itakura M."/>
            <person name="Oshima K."/>
            <person name="Longtonglang A."/>
            <person name="Teaumroong N."/>
            <person name="Mitsui H."/>
            <person name="Hattori M."/>
            <person name="Hattori R."/>
            <person name="Hattori T."/>
            <person name="Minamisawa K."/>
        </authorList>
    </citation>
    <scope>NUCLEOTIDE SEQUENCE [LARGE SCALE GENOMIC DNA]</scope>
    <source>
        <strain evidence="3 4">S58</strain>
    </source>
</reference>
<gene>
    <name evidence="3" type="ORF">S58_72150</name>
</gene>
<organism evidence="3 4">
    <name type="scientific">Bradyrhizobium oligotrophicum S58</name>
    <dbReference type="NCBI Taxonomy" id="1245469"/>
    <lineage>
        <taxon>Bacteria</taxon>
        <taxon>Pseudomonadati</taxon>
        <taxon>Pseudomonadota</taxon>
        <taxon>Alphaproteobacteria</taxon>
        <taxon>Hyphomicrobiales</taxon>
        <taxon>Nitrobacteraceae</taxon>
        <taxon>Bradyrhizobium</taxon>
    </lineage>
</organism>
<proteinExistence type="predicted"/>
<evidence type="ECO:0000256" key="1">
    <source>
        <dbReference type="SAM" id="MobiDB-lite"/>
    </source>
</evidence>
<feature type="region of interest" description="Disordered" evidence="1">
    <location>
        <begin position="1723"/>
        <end position="1745"/>
    </location>
</feature>
<dbReference type="HOGENOM" id="CLU_237073_0_0_5"/>
<keyword evidence="4" id="KW-1185">Reference proteome</keyword>
<evidence type="ECO:0000259" key="2">
    <source>
        <dbReference type="Pfam" id="PF01476"/>
    </source>
</evidence>
<name>M4ZHC5_9BRAD</name>
<dbReference type="KEGG" id="aol:S58_72150"/>
<dbReference type="eggNOG" id="COG1388">
    <property type="taxonomic scope" value="Bacteria"/>
</dbReference>
<dbReference type="STRING" id="1245469.S58_72150"/>
<sequence length="1843" mass="192729">MLLGPPVPPKAAATCPGVPAPAPVAPVPDAVSQAKAVQTKAQTTFDGDAGKLHKLQTELTDAQGTKAPIGYGRGAGAAAAAHQTHINDLKKQVAAAQQQVTTDQAVLSSAKSNLRAAQGIDAAAANYKPAPPPVTVKDPVARKVAPIVDAATTQVSAGKDKVTADKAALEQTKSQLGRLDTEMDRGINAGTLHRLSLLNQQQEAQQHKLATDQRKLDAASADLAAGKSVVYGQQAAADKKELESASTALKKAGVTVDRNNNPTQANLTPSQLRAYDDFTVARSKLNADVGMVAQGKAQLQYYASNTEKYGTVAKDAQDRVNDALHPLGYTVRATHGSDPQQASLDLKLANGNADYQNAGLAAAQHRVAFAAAAQTDLEAAQDSDLAKLSPQARQAATTAKINYDQADAYQNKVGTDLALINGHQAVSDAQAAYIKNPTAATELKLNQAQQQLRELSTMSDIATAGFKSATGLAYANQRNTTLANLEQTYSHVPLPSNSPVLQQIAQARTDAASAGLVTKELAATTNRLVQDYRVTQSEAAVATAQQSANTDLAQAGVVRTVGFTKPSSALTTAQQSLQYAQLQQKLAQYQLLDSQFRLTLPQNLLDPQTAADQSALSQAYNTFFAQHPGALSDGAVAEQLASLKDANARVDIGQGLHELQDAIDREDKALGDRSLLQKGGDWVGGLFGANRSELESDLQDKKEALTALQKNQGGMTAQEVNGEYLNIMGNLATQNDRMFESERKTDANWSSAQEVVRDVAIAAAATAVTMATAGAGAPVLAALAAGTLVGTGTAEAIDTAQNAATVFGGGDVHGNSHISLDAALTNNFFQGGGGWDEVKQAGVDATVSGVQSLGAAGGALTGGATEAFITRGLDQAASSVVSKLATGSTVMVANQGVMGLGNVAGTYVESQYQLSEGRVTQDEANAQMKDAFSGYFKNVAMAGVTGGLTKFVDGKVATRTASAVRPNGLVSNPLYQTASQLGANTMLTAGPGLFSGKAPTAQDYLSIGLNTVSGVASHHYQQSRSRTETEAGLAGQPAAFDAGRKVFDAYQGRTSGTSPNGIRLQAMDPADFARAYQKAGGQHDPAAVDAFSIASDQGHRVYVRTDRLSPDVVAHEAVHALTSESFKKLASTLAVDSSRPHSNLNEGVTEFLASQVVPRRGASPYQTEAKIAEAIRDRMGETDFHKAVFGGDPAALASFRQTALALQDTPISQDHAADWALAASTTPRAGGGAKRIANRLREWVATAPPAAASAAIAGEVVLATHGAPAFGEAIADLNPVGRAFFNSPLAHARVRTWLGSSRESAVRAVVASSFGTNASINFMKAASGWHTDRAAAISDGLLGIGQAAFALRNGVSSQALMRSRGTKVDVLPGDTMVSVAQRLGLIPRDLTRSNPGVQDINPTVTALNSSGATWAEIAKSEGVDVKTLVALNLGRHGWSIPARKDSAGASVPAVDDARVQAGQSPQEFLDSHSTSLRSIAKANAKNVAPAEILVPQRLRQVTNGVTYGEFATDQGLSLKRLLEANGHRGLSIPPRRVYDAASGGRVLRGATTDRLQAGESLESFARRHGVGIKKLIAANKDSRAPLRIDVPGQASSASNPTAVTWEQIAKKTGVPLRRLLSMSGQNLHVPGQKQAVDLQPGQSLRDLAKEHGTTVRKIVSENRTWIPQTYELPRAGAWVGDRLSVHRVYDNRDVQDPSKGRLTWVQVARRTGRTTKELMSYNKASSANKKDLAPPTVNIPTKSSWETSTKSGKGLQFVGAIGLVPGNLVAAGVHAQAGNLALVGPDVGVAVGVGLAATRSAVGTVAKRDAVKKWAKARPRDAWTSGLSFGAKGGIKYIEWLLR</sequence>
<dbReference type="EMBL" id="AP012603">
    <property type="protein sequence ID" value="BAM93179.1"/>
    <property type="molecule type" value="Genomic_DNA"/>
</dbReference>
<feature type="domain" description="LysM" evidence="2">
    <location>
        <begin position="1556"/>
        <end position="1580"/>
    </location>
</feature>